<proteinExistence type="predicted"/>
<protein>
    <recommendedName>
        <fullName evidence="3">Peptidase A2 domain-containing protein</fullName>
    </recommendedName>
</protein>
<reference evidence="1 2" key="1">
    <citation type="submission" date="2019-07" db="EMBL/GenBank/DDBJ databases">
        <authorList>
            <person name="Jastrzebski P J."/>
            <person name="Paukszto L."/>
            <person name="Jastrzebski P J."/>
        </authorList>
    </citation>
    <scope>NUCLEOTIDE SEQUENCE [LARGE SCALE GENOMIC DNA]</scope>
    <source>
        <strain evidence="1 2">WMS-il1</strain>
    </source>
</reference>
<dbReference type="InterPro" id="IPR021109">
    <property type="entry name" value="Peptidase_aspartic_dom_sf"/>
</dbReference>
<keyword evidence="2" id="KW-1185">Reference proteome</keyword>
<accession>A0A564Z2E4</accession>
<name>A0A564Z2E4_HYMDI</name>
<evidence type="ECO:0000313" key="1">
    <source>
        <dbReference type="EMBL" id="VUZ52984.1"/>
    </source>
</evidence>
<gene>
    <name evidence="1" type="ORF">WMSIL1_LOCUS11398</name>
</gene>
<dbReference type="EMBL" id="CABIJS010000543">
    <property type="protein sequence ID" value="VUZ52984.1"/>
    <property type="molecule type" value="Genomic_DNA"/>
</dbReference>
<dbReference type="SUPFAM" id="SSF50630">
    <property type="entry name" value="Acid proteases"/>
    <property type="match status" value="1"/>
</dbReference>
<dbReference type="Proteomes" id="UP000321570">
    <property type="component" value="Unassembled WGS sequence"/>
</dbReference>
<dbReference type="AlphaFoldDB" id="A0A564Z2E4"/>
<evidence type="ECO:0008006" key="3">
    <source>
        <dbReference type="Google" id="ProtNLM"/>
    </source>
</evidence>
<evidence type="ECO:0000313" key="2">
    <source>
        <dbReference type="Proteomes" id="UP000321570"/>
    </source>
</evidence>
<organism evidence="1 2">
    <name type="scientific">Hymenolepis diminuta</name>
    <name type="common">Rat tapeworm</name>
    <dbReference type="NCBI Taxonomy" id="6216"/>
    <lineage>
        <taxon>Eukaryota</taxon>
        <taxon>Metazoa</taxon>
        <taxon>Spiralia</taxon>
        <taxon>Lophotrochozoa</taxon>
        <taxon>Platyhelminthes</taxon>
        <taxon>Cestoda</taxon>
        <taxon>Eucestoda</taxon>
        <taxon>Cyclophyllidea</taxon>
        <taxon>Hymenolepididae</taxon>
        <taxon>Hymenolepis</taxon>
    </lineage>
</organism>
<sequence>MNRGADFVVVCTSTNVALSLDISDKTTIRMDTEKGSVGAVNPSHRRGLYQAQHSQVHGIPTTMLVNISTRYCETLCLNGVFLELQVDTGSDIAIISNEAWKIFGSPKHDTVPFKVSSVSGEIVRLSGAMKWEKSPTEVFMDRNVRTVQEVKLPKRALPYRMSHNQKNDFAVDTPVYACNYRLGPQ</sequence>